<evidence type="ECO:0008006" key="14">
    <source>
        <dbReference type="Google" id="ProtNLM"/>
    </source>
</evidence>
<dbReference type="GO" id="GO:0005524">
    <property type="term" value="F:ATP binding"/>
    <property type="evidence" value="ECO:0007669"/>
    <property type="project" value="UniProtKB-KW"/>
</dbReference>
<evidence type="ECO:0000256" key="5">
    <source>
        <dbReference type="ARBA" id="ARBA00022741"/>
    </source>
</evidence>
<name>A0A1F6AP36_9BACT</name>
<dbReference type="GO" id="GO:0005536">
    <property type="term" value="F:D-glucose binding"/>
    <property type="evidence" value="ECO:0007669"/>
    <property type="project" value="InterPro"/>
</dbReference>
<dbReference type="UniPathway" id="UPA00109">
    <property type="reaction ID" value="UER00180"/>
</dbReference>
<dbReference type="GO" id="GO:0006096">
    <property type="term" value="P:glycolytic process"/>
    <property type="evidence" value="ECO:0007669"/>
    <property type="project" value="UniProtKB-UniPathway"/>
</dbReference>
<feature type="domain" description="Hexokinase N-terminal" evidence="10">
    <location>
        <begin position="20"/>
        <end position="194"/>
    </location>
</feature>
<keyword evidence="4" id="KW-0808">Transferase</keyword>
<dbReference type="GO" id="GO:0004340">
    <property type="term" value="F:glucokinase activity"/>
    <property type="evidence" value="ECO:0007669"/>
    <property type="project" value="TreeGrafter"/>
</dbReference>
<dbReference type="AlphaFoldDB" id="A0A1F6AP36"/>
<dbReference type="EMBL" id="MFJR01000009">
    <property type="protein sequence ID" value="OGG26456.1"/>
    <property type="molecule type" value="Genomic_DNA"/>
</dbReference>
<feature type="domain" description="Hexokinase C-terminal" evidence="11">
    <location>
        <begin position="203"/>
        <end position="281"/>
    </location>
</feature>
<dbReference type="Gene3D" id="3.40.367.20">
    <property type="match status" value="1"/>
</dbReference>
<dbReference type="GO" id="GO:0001678">
    <property type="term" value="P:intracellular glucose homeostasis"/>
    <property type="evidence" value="ECO:0007669"/>
    <property type="project" value="InterPro"/>
</dbReference>
<dbReference type="Gene3D" id="3.30.420.40">
    <property type="match status" value="1"/>
</dbReference>
<keyword evidence="8" id="KW-0324">Glycolysis</keyword>
<keyword evidence="6" id="KW-0418">Kinase</keyword>
<comment type="catalytic activity">
    <reaction evidence="9">
        <text>D-fructose + ATP = D-fructose 6-phosphate + ADP + H(+)</text>
        <dbReference type="Rhea" id="RHEA:16125"/>
        <dbReference type="ChEBI" id="CHEBI:15378"/>
        <dbReference type="ChEBI" id="CHEBI:30616"/>
        <dbReference type="ChEBI" id="CHEBI:37721"/>
        <dbReference type="ChEBI" id="CHEBI:61527"/>
        <dbReference type="ChEBI" id="CHEBI:456216"/>
        <dbReference type="EC" id="2.7.1.1"/>
    </reaction>
    <physiologicalReaction direction="left-to-right" evidence="9">
        <dbReference type="Rhea" id="RHEA:16126"/>
    </physiologicalReaction>
</comment>
<comment type="pathway">
    <text evidence="1">Carbohydrate degradation.</text>
</comment>
<evidence type="ECO:0000256" key="6">
    <source>
        <dbReference type="ARBA" id="ARBA00022777"/>
    </source>
</evidence>
<dbReference type="SUPFAM" id="SSF53067">
    <property type="entry name" value="Actin-like ATPase domain"/>
    <property type="match status" value="2"/>
</dbReference>
<evidence type="ECO:0000313" key="12">
    <source>
        <dbReference type="EMBL" id="OGG26456.1"/>
    </source>
</evidence>
<evidence type="ECO:0000256" key="3">
    <source>
        <dbReference type="ARBA" id="ARBA00009225"/>
    </source>
</evidence>
<dbReference type="PANTHER" id="PTHR19443">
    <property type="entry name" value="HEXOKINASE"/>
    <property type="match status" value="1"/>
</dbReference>
<evidence type="ECO:0000259" key="11">
    <source>
        <dbReference type="Pfam" id="PF03727"/>
    </source>
</evidence>
<dbReference type="PANTHER" id="PTHR19443:SF16">
    <property type="entry name" value="HEXOKINASE TYPE 1-RELATED"/>
    <property type="match status" value="1"/>
</dbReference>
<evidence type="ECO:0000313" key="13">
    <source>
        <dbReference type="Proteomes" id="UP000176609"/>
    </source>
</evidence>
<evidence type="ECO:0000256" key="1">
    <source>
        <dbReference type="ARBA" id="ARBA00004921"/>
    </source>
</evidence>
<protein>
    <recommendedName>
        <fullName evidence="14">Hexokinase</fullName>
    </recommendedName>
</protein>
<reference evidence="12 13" key="1">
    <citation type="journal article" date="2016" name="Nat. Commun.">
        <title>Thousands of microbial genomes shed light on interconnected biogeochemical processes in an aquifer system.</title>
        <authorList>
            <person name="Anantharaman K."/>
            <person name="Brown C.T."/>
            <person name="Hug L.A."/>
            <person name="Sharon I."/>
            <person name="Castelle C.J."/>
            <person name="Probst A.J."/>
            <person name="Thomas B.C."/>
            <person name="Singh A."/>
            <person name="Wilkins M.J."/>
            <person name="Karaoz U."/>
            <person name="Brodie E.L."/>
            <person name="Williams K.H."/>
            <person name="Hubbard S.S."/>
            <person name="Banfield J.F."/>
        </authorList>
    </citation>
    <scope>NUCLEOTIDE SEQUENCE [LARGE SCALE GENOMIC DNA]</scope>
</reference>
<evidence type="ECO:0000256" key="7">
    <source>
        <dbReference type="ARBA" id="ARBA00022840"/>
    </source>
</evidence>
<evidence type="ECO:0000259" key="10">
    <source>
        <dbReference type="Pfam" id="PF00349"/>
    </source>
</evidence>
<dbReference type="Pfam" id="PF03727">
    <property type="entry name" value="Hexokinase_2"/>
    <property type="match status" value="1"/>
</dbReference>
<keyword evidence="5" id="KW-0547">Nucleotide-binding</keyword>
<evidence type="ECO:0000256" key="9">
    <source>
        <dbReference type="ARBA" id="ARBA00047905"/>
    </source>
</evidence>
<dbReference type="Pfam" id="PF00349">
    <property type="entry name" value="Hexokinase_1"/>
    <property type="match status" value="1"/>
</dbReference>
<dbReference type="InterPro" id="IPR043129">
    <property type="entry name" value="ATPase_NBD"/>
</dbReference>
<dbReference type="Proteomes" id="UP000176609">
    <property type="component" value="Unassembled WGS sequence"/>
</dbReference>
<dbReference type="InterPro" id="IPR022673">
    <property type="entry name" value="Hexokinase_C"/>
</dbReference>
<sequence>MITLGASNINTLDQIYPLIPEKDLGRLAKLFCREQVMALTNQKSSLPMILNPIAKITPSNGFGVTVAIGGTNGYVSAFRIYKGKKIKFLNRKIFALPVYTSKEKLFRLIAENIFQVTKNKKKDFPIGIGLAYPLKPMLINNILDGELLSVTKGRQIEGLVGKKVGQEFHKFLIKEYGVDTTVVVANDAICLLLGGDGTEVVGIVGTGLNFAYWQKRFAIAPLKLGELSGFGQGEVAVNIESGDFDQVEGTKLRKVIDQKSDDPGRSLAEKETAGAYLYQIFNAGKEEILSKNFPDLSSTDQLNDILTRAYNYPTNIDKAIKDKAYLFTERIFHRSAQIVAIELCGILFKISKTRGIVPIVMEGGVFWKAKNYPSLVNLYINMILPEIIPSFARLFGSSRRGIAILAKSTY</sequence>
<proteinExistence type="inferred from homology"/>
<accession>A0A1F6AP36</accession>
<dbReference type="InterPro" id="IPR022672">
    <property type="entry name" value="Hexokinase_N"/>
</dbReference>
<gene>
    <name evidence="12" type="ORF">A2960_06280</name>
</gene>
<comment type="pathway">
    <text evidence="2">Carbohydrate metabolism.</text>
</comment>
<keyword evidence="7" id="KW-0067">ATP-binding</keyword>
<evidence type="ECO:0000256" key="2">
    <source>
        <dbReference type="ARBA" id="ARBA00005007"/>
    </source>
</evidence>
<dbReference type="GO" id="GO:0006006">
    <property type="term" value="P:glucose metabolic process"/>
    <property type="evidence" value="ECO:0007669"/>
    <property type="project" value="TreeGrafter"/>
</dbReference>
<dbReference type="PROSITE" id="PS51748">
    <property type="entry name" value="HEXOKINASE_2"/>
    <property type="match status" value="1"/>
</dbReference>
<comment type="caution">
    <text evidence="12">The sequence shown here is derived from an EMBL/GenBank/DDBJ whole genome shotgun (WGS) entry which is preliminary data.</text>
</comment>
<comment type="similarity">
    <text evidence="3">Belongs to the hexokinase family.</text>
</comment>
<dbReference type="InterPro" id="IPR001312">
    <property type="entry name" value="Hexokinase"/>
</dbReference>
<organism evidence="12 13">
    <name type="scientific">Candidatus Gottesmanbacteria bacterium RIFCSPLOWO2_01_FULL_39_12b</name>
    <dbReference type="NCBI Taxonomy" id="1798388"/>
    <lineage>
        <taxon>Bacteria</taxon>
        <taxon>Candidatus Gottesmaniibacteriota</taxon>
    </lineage>
</organism>
<evidence type="ECO:0000256" key="8">
    <source>
        <dbReference type="ARBA" id="ARBA00023152"/>
    </source>
</evidence>
<dbReference type="CDD" id="cd24000">
    <property type="entry name" value="ASKHA_NBD_HK"/>
    <property type="match status" value="1"/>
</dbReference>
<dbReference type="GO" id="GO:0008865">
    <property type="term" value="F:fructokinase activity"/>
    <property type="evidence" value="ECO:0007669"/>
    <property type="project" value="TreeGrafter"/>
</dbReference>
<evidence type="ECO:0000256" key="4">
    <source>
        <dbReference type="ARBA" id="ARBA00022679"/>
    </source>
</evidence>